<dbReference type="Proteomes" id="UP000243002">
    <property type="component" value="Unassembled WGS sequence"/>
</dbReference>
<dbReference type="PIRSF" id="PIRSF035009">
    <property type="entry name" value="UCP035009_HSDR_N"/>
    <property type="match status" value="1"/>
</dbReference>
<dbReference type="InterPro" id="IPR017035">
    <property type="entry name" value="UCP035009_HsdR_All3000-type"/>
</dbReference>
<dbReference type="GO" id="GO:0009307">
    <property type="term" value="P:DNA restriction-modification system"/>
    <property type="evidence" value="ECO:0007669"/>
    <property type="project" value="UniProtKB-KW"/>
</dbReference>
<dbReference type="GO" id="GO:0009035">
    <property type="term" value="F:type I site-specific deoxyribonuclease activity"/>
    <property type="evidence" value="ECO:0007669"/>
    <property type="project" value="UniProtKB-EC"/>
</dbReference>
<dbReference type="EMBL" id="PXXO01000001">
    <property type="protein sequence ID" value="PSJ07203.1"/>
    <property type="molecule type" value="Genomic_DNA"/>
</dbReference>
<sequence length="356" mass="40149">MDLIDHLQTLAKRAKESADNLQNEEATKMALITPFIQALGYDIFNPSEVMPEYSADFPEIKQGERVDYAILENGKPKILIEAKPYKTNLKDTEKGQLARYFHVTEARVGILTNGRIYQFYSDLDNTNVMDPTPFAEIDLLDLSNAPVKEIKKLTKSMYDLAGLLDSAERLKYLGGVKEEIKKELQDPSEWFIKEMAGRVHSGKRVTSSIQEQFKPIVQEALLAYINDRVNDRLKSAIEVGQQTEDAAPIESPSEQSVNSNGVETTAEETEGLYIVRAICASDIDPSRLLEKDTKTYFNILVDGNTWKSVVRLYFNGANKKVEIFDDTEPKFVELGSASDLYSCSDRIRASLRKRLG</sequence>
<reference evidence="2 3" key="1">
    <citation type="journal article" date="2018" name="Environ. Microbiol.">
        <title>Ecological and genomic features of two widespread freshwater picocyanobacteria.</title>
        <authorList>
            <person name="Cabello-Yeves P.J."/>
            <person name="Picazo A."/>
            <person name="Camacho A."/>
            <person name="Callieri C."/>
            <person name="Rosselli R."/>
            <person name="Roda-Garcia J.J."/>
            <person name="Coutinho F.H."/>
            <person name="Rodriguez-Valera F."/>
        </authorList>
    </citation>
    <scope>NUCLEOTIDE SEQUENCE [LARGE SCALE GENOMIC DNA]</scope>
    <source>
        <strain evidence="2 3">Tous</strain>
    </source>
</reference>
<name>A0A2P7N148_9CYAN</name>
<dbReference type="GO" id="GO:0003677">
    <property type="term" value="F:DNA binding"/>
    <property type="evidence" value="ECO:0007669"/>
    <property type="project" value="UniProtKB-KW"/>
</dbReference>
<keyword evidence="3" id="KW-1185">Reference proteome</keyword>
<proteinExistence type="predicted"/>
<dbReference type="AlphaFoldDB" id="A0A2P7N148"/>
<dbReference type="RefSeq" id="WP_106501386.1">
    <property type="nucleotide sequence ID" value="NZ_PXXO01000001.1"/>
</dbReference>
<keyword evidence="2" id="KW-0255">Endonuclease</keyword>
<dbReference type="Gene3D" id="3.90.1570.30">
    <property type="match status" value="1"/>
</dbReference>
<protein>
    <submittedName>
        <fullName evidence="2">Restriction endonuclease</fullName>
    </submittedName>
</protein>
<evidence type="ECO:0000313" key="2">
    <source>
        <dbReference type="EMBL" id="PSJ07203.1"/>
    </source>
</evidence>
<dbReference type="OrthoDB" id="9148007at2"/>
<dbReference type="InterPro" id="IPR029464">
    <property type="entry name" value="HSDR_N"/>
</dbReference>
<feature type="domain" description="Type I restriction enzyme R protein N-terminal" evidence="1">
    <location>
        <begin position="24"/>
        <end position="121"/>
    </location>
</feature>
<dbReference type="GO" id="GO:0005524">
    <property type="term" value="F:ATP binding"/>
    <property type="evidence" value="ECO:0007669"/>
    <property type="project" value="UniProtKB-KW"/>
</dbReference>
<keyword evidence="2" id="KW-0540">Nuclease</keyword>
<evidence type="ECO:0000259" key="1">
    <source>
        <dbReference type="Pfam" id="PF13588"/>
    </source>
</evidence>
<gene>
    <name evidence="2" type="ORF">C7K55_00025</name>
</gene>
<organism evidence="2 3">
    <name type="scientific">Cyanobium usitatum str. Tous</name>
    <dbReference type="NCBI Taxonomy" id="2116684"/>
    <lineage>
        <taxon>Bacteria</taxon>
        <taxon>Bacillati</taxon>
        <taxon>Cyanobacteriota</taxon>
        <taxon>Cyanophyceae</taxon>
        <taxon>Synechococcales</taxon>
        <taxon>Prochlorococcaceae</taxon>
        <taxon>Cyanobium</taxon>
    </lineage>
</organism>
<comment type="caution">
    <text evidence="2">The sequence shown here is derived from an EMBL/GenBank/DDBJ whole genome shotgun (WGS) entry which is preliminary data.</text>
</comment>
<dbReference type="Pfam" id="PF13588">
    <property type="entry name" value="HSDR_N_2"/>
    <property type="match status" value="1"/>
</dbReference>
<evidence type="ECO:0000313" key="3">
    <source>
        <dbReference type="Proteomes" id="UP000243002"/>
    </source>
</evidence>
<accession>A0A2P7N148</accession>
<keyword evidence="2" id="KW-0378">Hydrolase</keyword>